<protein>
    <recommendedName>
        <fullName evidence="8 18">3-dehydroquinate synthase</fullName>
        <shortName evidence="18">DHQS</shortName>
        <ecNumber evidence="7 18">4.2.3.4</ecNumber>
    </recommendedName>
</protein>
<dbReference type="RefSeq" id="WP_147714468.1">
    <property type="nucleotide sequence ID" value="NZ_VKAD01000002.1"/>
</dbReference>
<dbReference type="Gene3D" id="1.20.1090.10">
    <property type="entry name" value="Dehydroquinate synthase-like - alpha domain"/>
    <property type="match status" value="1"/>
</dbReference>
<comment type="cofactor">
    <cofactor evidence="2 18">
        <name>NAD(+)</name>
        <dbReference type="ChEBI" id="CHEBI:57540"/>
    </cofactor>
</comment>
<feature type="binding site" evidence="18">
    <location>
        <begin position="168"/>
        <end position="171"/>
    </location>
    <ligand>
        <name>NAD(+)</name>
        <dbReference type="ChEBI" id="CHEBI:57540"/>
    </ligand>
</feature>
<dbReference type="AlphaFoldDB" id="A0A5C8Z3W6"/>
<comment type="function">
    <text evidence="3 18">Catalyzes the conversion of 3-deoxy-D-arabino-heptulosonate 7-phosphate (DAHP) to dehydroquinate (DHQ).</text>
</comment>
<dbReference type="GO" id="GO:0003856">
    <property type="term" value="F:3-dehydroquinate synthase activity"/>
    <property type="evidence" value="ECO:0007669"/>
    <property type="project" value="UniProtKB-UniRule"/>
</dbReference>
<evidence type="ECO:0000256" key="6">
    <source>
        <dbReference type="ARBA" id="ARBA00005412"/>
    </source>
</evidence>
<evidence type="ECO:0000256" key="13">
    <source>
        <dbReference type="ARBA" id="ARBA00022833"/>
    </source>
</evidence>
<dbReference type="EMBL" id="VKAD01000002">
    <property type="protein sequence ID" value="TXR51871.1"/>
    <property type="molecule type" value="Genomic_DNA"/>
</dbReference>
<evidence type="ECO:0000256" key="7">
    <source>
        <dbReference type="ARBA" id="ARBA00013031"/>
    </source>
</evidence>
<sequence length="365" mass="39460">MKTLHVDLAERSYPIYIGECLSHESLILETLSHQEIVIVTNETVAPLYLDVIKRPLVNAGKKVAQVILPDGEKYKTLDTVNKIFDVLLAENFSRHVALVALGGGVIGDMTGFAAAAYQRGVDFVQIPTTLLSQVDSSVGGKTGVNHPLGKNMIGAFKQPLAVLIDPSTLKTLPEKEFSAGFAEVIKHGVIQSAEYFEFLEQNLSTIFNLDLTVLAEVIAGSCEIKRKVIEQDETEQNIRAILNLGHTFGHAIETTMGYGNWLHGQAVAAGVIMAADLSARLGRIDSALVQRIVALTQASGLPVNCPSEMTPDSFLAAMYRDKKVQSGTLRLVLINSLGSAEVTDQFDSALLGETLEHFCQQAKAS</sequence>
<evidence type="ECO:0000256" key="5">
    <source>
        <dbReference type="ARBA" id="ARBA00004661"/>
    </source>
</evidence>
<evidence type="ECO:0000259" key="20">
    <source>
        <dbReference type="Pfam" id="PF24621"/>
    </source>
</evidence>
<evidence type="ECO:0000256" key="17">
    <source>
        <dbReference type="ARBA" id="ARBA00023285"/>
    </source>
</evidence>
<keyword evidence="12 18" id="KW-0547">Nucleotide-binding</keyword>
<evidence type="ECO:0000256" key="2">
    <source>
        <dbReference type="ARBA" id="ARBA00001911"/>
    </source>
</evidence>
<dbReference type="InterPro" id="IPR050071">
    <property type="entry name" value="Dehydroquinate_synthase"/>
</dbReference>
<dbReference type="GO" id="GO:0005737">
    <property type="term" value="C:cytoplasm"/>
    <property type="evidence" value="ECO:0007669"/>
    <property type="project" value="UniProtKB-SubCell"/>
</dbReference>
<dbReference type="SUPFAM" id="SSF56796">
    <property type="entry name" value="Dehydroquinate synthase-like"/>
    <property type="match status" value="1"/>
</dbReference>
<evidence type="ECO:0000259" key="19">
    <source>
        <dbReference type="Pfam" id="PF01761"/>
    </source>
</evidence>
<feature type="binding site" evidence="18">
    <location>
        <begin position="128"/>
        <end position="129"/>
    </location>
    <ligand>
        <name>NAD(+)</name>
        <dbReference type="ChEBI" id="CHEBI:57540"/>
    </ligand>
</feature>
<gene>
    <name evidence="18 21" type="primary">aroB</name>
    <name evidence="21" type="ORF">FME95_10610</name>
</gene>
<dbReference type="HAMAP" id="MF_00110">
    <property type="entry name" value="DHQ_synthase"/>
    <property type="match status" value="1"/>
</dbReference>
<keyword evidence="22" id="KW-1185">Reference proteome</keyword>
<dbReference type="InterPro" id="IPR030960">
    <property type="entry name" value="DHQS/DOIS_N"/>
</dbReference>
<dbReference type="FunFam" id="3.40.50.1970:FF:000001">
    <property type="entry name" value="3-dehydroquinate synthase"/>
    <property type="match status" value="1"/>
</dbReference>
<dbReference type="Gene3D" id="3.40.50.1970">
    <property type="match status" value="1"/>
</dbReference>
<feature type="domain" description="3-dehydroquinate synthase C-terminal" evidence="20">
    <location>
        <begin position="180"/>
        <end position="324"/>
    </location>
</feature>
<evidence type="ECO:0000256" key="12">
    <source>
        <dbReference type="ARBA" id="ARBA00022741"/>
    </source>
</evidence>
<dbReference type="GO" id="GO:0009073">
    <property type="term" value="P:aromatic amino acid family biosynthetic process"/>
    <property type="evidence" value="ECO:0007669"/>
    <property type="project" value="UniProtKB-KW"/>
</dbReference>
<keyword evidence="9 18" id="KW-0963">Cytoplasm</keyword>
<proteinExistence type="inferred from homology"/>
<dbReference type="InterPro" id="IPR016037">
    <property type="entry name" value="DHQ_synth_AroB"/>
</dbReference>
<keyword evidence="13 18" id="KW-0862">Zinc</keyword>
<dbReference type="InterPro" id="IPR056179">
    <property type="entry name" value="DHQS_C"/>
</dbReference>
<feature type="binding site" evidence="18">
    <location>
        <position position="183"/>
    </location>
    <ligand>
        <name>Zn(2+)</name>
        <dbReference type="ChEBI" id="CHEBI:29105"/>
    </ligand>
</feature>
<evidence type="ECO:0000256" key="4">
    <source>
        <dbReference type="ARBA" id="ARBA00004496"/>
    </source>
</evidence>
<dbReference type="Pfam" id="PF24621">
    <property type="entry name" value="DHQS_C"/>
    <property type="match status" value="1"/>
</dbReference>
<evidence type="ECO:0000313" key="22">
    <source>
        <dbReference type="Proteomes" id="UP000321764"/>
    </source>
</evidence>
<dbReference type="Proteomes" id="UP000321764">
    <property type="component" value="Unassembled WGS sequence"/>
</dbReference>
<feature type="binding site" evidence="18">
    <location>
        <position position="263"/>
    </location>
    <ligand>
        <name>Zn(2+)</name>
        <dbReference type="ChEBI" id="CHEBI:29105"/>
    </ligand>
</feature>
<comment type="subcellular location">
    <subcellularLocation>
        <location evidence="4 18">Cytoplasm</location>
    </subcellularLocation>
</comment>
<dbReference type="GO" id="GO:0000166">
    <property type="term" value="F:nucleotide binding"/>
    <property type="evidence" value="ECO:0007669"/>
    <property type="project" value="UniProtKB-KW"/>
</dbReference>
<accession>A0A5C8Z3W6</accession>
<dbReference type="InterPro" id="IPR030963">
    <property type="entry name" value="DHQ_synth_fam"/>
</dbReference>
<keyword evidence="14 18" id="KW-0520">NAD</keyword>
<feature type="binding site" evidence="18">
    <location>
        <position position="246"/>
    </location>
    <ligand>
        <name>Zn(2+)</name>
        <dbReference type="ChEBI" id="CHEBI:29105"/>
    </ligand>
</feature>
<dbReference type="UniPathway" id="UPA00053">
    <property type="reaction ID" value="UER00085"/>
</dbReference>
<keyword evidence="16 18" id="KW-0456">Lyase</keyword>
<evidence type="ECO:0000256" key="18">
    <source>
        <dbReference type="HAMAP-Rule" id="MF_00110"/>
    </source>
</evidence>
<feature type="binding site" evidence="18">
    <location>
        <position position="141"/>
    </location>
    <ligand>
        <name>NAD(+)</name>
        <dbReference type="ChEBI" id="CHEBI:57540"/>
    </ligand>
</feature>
<evidence type="ECO:0000256" key="11">
    <source>
        <dbReference type="ARBA" id="ARBA00022723"/>
    </source>
</evidence>
<comment type="similarity">
    <text evidence="6 18">Belongs to the sugar phosphate cyclases superfamily. Dehydroquinate synthase family.</text>
</comment>
<dbReference type="GO" id="GO:0046872">
    <property type="term" value="F:metal ion binding"/>
    <property type="evidence" value="ECO:0007669"/>
    <property type="project" value="UniProtKB-KW"/>
</dbReference>
<organism evidence="21 22">
    <name type="scientific">Reinekea thalattae</name>
    <dbReference type="NCBI Taxonomy" id="2593301"/>
    <lineage>
        <taxon>Bacteria</taxon>
        <taxon>Pseudomonadati</taxon>
        <taxon>Pseudomonadota</taxon>
        <taxon>Gammaproteobacteria</taxon>
        <taxon>Oceanospirillales</taxon>
        <taxon>Saccharospirillaceae</taxon>
        <taxon>Reinekea</taxon>
    </lineage>
</organism>
<evidence type="ECO:0000256" key="10">
    <source>
        <dbReference type="ARBA" id="ARBA00022605"/>
    </source>
</evidence>
<evidence type="ECO:0000256" key="16">
    <source>
        <dbReference type="ARBA" id="ARBA00023239"/>
    </source>
</evidence>
<evidence type="ECO:0000256" key="1">
    <source>
        <dbReference type="ARBA" id="ARBA00001393"/>
    </source>
</evidence>
<comment type="cofactor">
    <cofactor evidence="18">
        <name>Co(2+)</name>
        <dbReference type="ChEBI" id="CHEBI:48828"/>
    </cofactor>
    <cofactor evidence="18">
        <name>Zn(2+)</name>
        <dbReference type="ChEBI" id="CHEBI:29105"/>
    </cofactor>
    <text evidence="18">Binds 1 divalent metal cation per subunit. Can use either Co(2+) or Zn(2+).</text>
</comment>
<keyword evidence="15 18" id="KW-0057">Aromatic amino acid biosynthesis</keyword>
<comment type="caution">
    <text evidence="21">The sequence shown here is derived from an EMBL/GenBank/DDBJ whole genome shotgun (WGS) entry which is preliminary data.</text>
</comment>
<dbReference type="Pfam" id="PF01761">
    <property type="entry name" value="DHQ_synthase"/>
    <property type="match status" value="1"/>
</dbReference>
<feature type="domain" description="3-dehydroquinate synthase N-terminal" evidence="19">
    <location>
        <begin position="66"/>
        <end position="178"/>
    </location>
</feature>
<dbReference type="EC" id="4.2.3.4" evidence="7 18"/>
<dbReference type="PIRSF" id="PIRSF001455">
    <property type="entry name" value="DHQ_synth"/>
    <property type="match status" value="1"/>
</dbReference>
<evidence type="ECO:0000313" key="21">
    <source>
        <dbReference type="EMBL" id="TXR51871.1"/>
    </source>
</evidence>
<comment type="pathway">
    <text evidence="5 18">Metabolic intermediate biosynthesis; chorismate biosynthesis; chorismate from D-erythrose 4-phosphate and phosphoenolpyruvate: step 2/7.</text>
</comment>
<dbReference type="PANTHER" id="PTHR43622:SF7">
    <property type="entry name" value="3-DEHYDROQUINATE SYNTHASE, CHLOROPLASTIC"/>
    <property type="match status" value="1"/>
</dbReference>
<dbReference type="CDD" id="cd08195">
    <property type="entry name" value="DHQS"/>
    <property type="match status" value="1"/>
</dbReference>
<dbReference type="GO" id="GO:0008652">
    <property type="term" value="P:amino acid biosynthetic process"/>
    <property type="evidence" value="ECO:0007669"/>
    <property type="project" value="UniProtKB-KW"/>
</dbReference>
<evidence type="ECO:0000256" key="14">
    <source>
        <dbReference type="ARBA" id="ARBA00023027"/>
    </source>
</evidence>
<dbReference type="PANTHER" id="PTHR43622">
    <property type="entry name" value="3-DEHYDROQUINATE SYNTHASE"/>
    <property type="match status" value="1"/>
</dbReference>
<keyword evidence="11 18" id="KW-0479">Metal-binding</keyword>
<evidence type="ECO:0000256" key="3">
    <source>
        <dbReference type="ARBA" id="ARBA00003485"/>
    </source>
</evidence>
<dbReference type="OrthoDB" id="9806583at2"/>
<name>A0A5C8Z3W6_9GAMM</name>
<evidence type="ECO:0000256" key="8">
    <source>
        <dbReference type="ARBA" id="ARBA00017684"/>
    </source>
</evidence>
<feature type="binding site" evidence="18">
    <location>
        <begin position="70"/>
        <end position="75"/>
    </location>
    <ligand>
        <name>NAD(+)</name>
        <dbReference type="ChEBI" id="CHEBI:57540"/>
    </ligand>
</feature>
<keyword evidence="10 18" id="KW-0028">Amino-acid biosynthesis</keyword>
<keyword evidence="17 18" id="KW-0170">Cobalt</keyword>
<reference evidence="21 22" key="1">
    <citation type="submission" date="2019-07" db="EMBL/GenBank/DDBJ databases">
        <title>Reinekea sp. strain SSH23 genome sequencing and assembly.</title>
        <authorList>
            <person name="Kim I."/>
        </authorList>
    </citation>
    <scope>NUCLEOTIDE SEQUENCE [LARGE SCALE GENOMIC DNA]</scope>
    <source>
        <strain evidence="21 22">SSH23</strain>
    </source>
</reference>
<feature type="binding site" evidence="18">
    <location>
        <position position="150"/>
    </location>
    <ligand>
        <name>NAD(+)</name>
        <dbReference type="ChEBI" id="CHEBI:57540"/>
    </ligand>
</feature>
<evidence type="ECO:0000256" key="15">
    <source>
        <dbReference type="ARBA" id="ARBA00023141"/>
    </source>
</evidence>
<dbReference type="GO" id="GO:0009423">
    <property type="term" value="P:chorismate biosynthetic process"/>
    <property type="evidence" value="ECO:0007669"/>
    <property type="project" value="UniProtKB-UniRule"/>
</dbReference>
<evidence type="ECO:0000256" key="9">
    <source>
        <dbReference type="ARBA" id="ARBA00022490"/>
    </source>
</evidence>
<comment type="catalytic activity">
    <reaction evidence="1 18">
        <text>7-phospho-2-dehydro-3-deoxy-D-arabino-heptonate = 3-dehydroquinate + phosphate</text>
        <dbReference type="Rhea" id="RHEA:21968"/>
        <dbReference type="ChEBI" id="CHEBI:32364"/>
        <dbReference type="ChEBI" id="CHEBI:43474"/>
        <dbReference type="ChEBI" id="CHEBI:58394"/>
        <dbReference type="EC" id="4.2.3.4"/>
    </reaction>
</comment>
<dbReference type="NCBIfam" id="TIGR01357">
    <property type="entry name" value="aroB"/>
    <property type="match status" value="1"/>
</dbReference>
<feature type="binding site" evidence="18">
    <location>
        <begin position="104"/>
        <end position="108"/>
    </location>
    <ligand>
        <name>NAD(+)</name>
        <dbReference type="ChEBI" id="CHEBI:57540"/>
    </ligand>
</feature>